<organism evidence="8 9">
    <name type="scientific">Candidatus Magnetobacterium bavaricum</name>
    <dbReference type="NCBI Taxonomy" id="29290"/>
    <lineage>
        <taxon>Bacteria</taxon>
        <taxon>Pseudomonadati</taxon>
        <taxon>Nitrospirota</taxon>
        <taxon>Thermodesulfovibrionia</taxon>
        <taxon>Thermodesulfovibrionales</taxon>
        <taxon>Candidatus Magnetobacteriaceae</taxon>
        <taxon>Candidatus Magnetobacterium</taxon>
    </lineage>
</organism>
<keyword evidence="8" id="KW-0808">Transferase</keyword>
<dbReference type="PROSITE" id="PS50112">
    <property type="entry name" value="PAS"/>
    <property type="match status" value="1"/>
</dbReference>
<dbReference type="InterPro" id="IPR035965">
    <property type="entry name" value="PAS-like_dom_sf"/>
</dbReference>
<gene>
    <name evidence="8" type="ORF">MBAV_004960</name>
</gene>
<sequence>MADELYSSKSDGIVKDISILYVEDDEEINGQLSVFLRRRVKMLFSASNAQEGLELFSIHTPDIVITDINMPYMDGIQMVRQIKKIRQDTKIIVTTAFNDEEYFIRAIDAKVDSFIKKPIDLYKLIEAIAKNAIDAIHKRELDEKSKLIDLILNQSVGDSVIAIDVNGNVIFMNPTAQYIIGCLVEQAYGRPLSEMFTIKSDYDDETLPLKSLIQDNVVDLTNHKIVIPGQQILTIYGYTSPIKDHDNIFIGVAVIFQDLNKLKQTQERLSYQLERFISVLIHDLKTPLIAISGYARRFLLGKAKSDEEKMNVINNIKDISEHLLNTIEDTSSLLKEKAELKTFIPRHLQFDKILTMAIINCLPAMESRGLNLTLNNQESVQLSDIRQITLAGDQRQLINMIENLLSNAIKYAKSSIWLSYDREGASVRLTVTDDGPGIDDGCIDKIFDPYYQIPGSVKGTGLGLYSVKKVVENHKGSISVRSHINVGSTFEVTLPCNP</sequence>
<dbReference type="Proteomes" id="UP000033423">
    <property type="component" value="Unassembled WGS sequence"/>
</dbReference>
<dbReference type="SUPFAM" id="SSF47384">
    <property type="entry name" value="Homodimeric domain of signal transducing histidine kinase"/>
    <property type="match status" value="1"/>
</dbReference>
<dbReference type="SUPFAM" id="SSF55874">
    <property type="entry name" value="ATPase domain of HSP90 chaperone/DNA topoisomerase II/histidine kinase"/>
    <property type="match status" value="1"/>
</dbReference>
<name>A0A0F3GLL1_9BACT</name>
<dbReference type="InterPro" id="IPR036097">
    <property type="entry name" value="HisK_dim/P_sf"/>
</dbReference>
<evidence type="ECO:0000259" key="7">
    <source>
        <dbReference type="PROSITE" id="PS50112"/>
    </source>
</evidence>
<comment type="caution">
    <text evidence="8">The sequence shown here is derived from an EMBL/GenBank/DDBJ whole genome shotgun (WGS) entry which is preliminary data.</text>
</comment>
<feature type="domain" description="PAS" evidence="7">
    <location>
        <begin position="144"/>
        <end position="216"/>
    </location>
</feature>
<feature type="domain" description="Histidine kinase" evidence="5">
    <location>
        <begin position="279"/>
        <end position="498"/>
    </location>
</feature>
<reference evidence="8 9" key="1">
    <citation type="submission" date="2015-02" db="EMBL/GenBank/DDBJ databases">
        <title>Single-cell genomics of uncultivated deep-branching MTB reveals a conserved set of magnetosome genes.</title>
        <authorList>
            <person name="Kolinko S."/>
            <person name="Richter M."/>
            <person name="Glockner F.O."/>
            <person name="Brachmann A."/>
            <person name="Schuler D."/>
        </authorList>
    </citation>
    <scope>NUCLEOTIDE SEQUENCE [LARGE SCALE GENOMIC DNA]</scope>
    <source>
        <strain evidence="8">TM-1</strain>
    </source>
</reference>
<protein>
    <recommendedName>
        <fullName evidence="2">histidine kinase</fullName>
        <ecNumber evidence="2">2.7.13.3</ecNumber>
    </recommendedName>
</protein>
<evidence type="ECO:0000259" key="6">
    <source>
        <dbReference type="PROSITE" id="PS50110"/>
    </source>
</evidence>
<dbReference type="CDD" id="cd00130">
    <property type="entry name" value="PAS"/>
    <property type="match status" value="1"/>
</dbReference>
<evidence type="ECO:0000256" key="1">
    <source>
        <dbReference type="ARBA" id="ARBA00000085"/>
    </source>
</evidence>
<dbReference type="SMART" id="SM00387">
    <property type="entry name" value="HATPase_c"/>
    <property type="match status" value="1"/>
</dbReference>
<dbReference type="SMART" id="SM00388">
    <property type="entry name" value="HisKA"/>
    <property type="match status" value="1"/>
</dbReference>
<dbReference type="CDD" id="cd00082">
    <property type="entry name" value="HisKA"/>
    <property type="match status" value="1"/>
</dbReference>
<dbReference type="SUPFAM" id="SSF55785">
    <property type="entry name" value="PYP-like sensor domain (PAS domain)"/>
    <property type="match status" value="1"/>
</dbReference>
<dbReference type="PRINTS" id="PR00344">
    <property type="entry name" value="BCTRLSENSOR"/>
</dbReference>
<evidence type="ECO:0000256" key="4">
    <source>
        <dbReference type="PROSITE-ProRule" id="PRU00169"/>
    </source>
</evidence>
<dbReference type="EMBL" id="LACI01002146">
    <property type="protein sequence ID" value="KJU82844.1"/>
    <property type="molecule type" value="Genomic_DNA"/>
</dbReference>
<dbReference type="NCBIfam" id="TIGR00229">
    <property type="entry name" value="sensory_box"/>
    <property type="match status" value="1"/>
</dbReference>
<dbReference type="PROSITE" id="PS50109">
    <property type="entry name" value="HIS_KIN"/>
    <property type="match status" value="1"/>
</dbReference>
<dbReference type="InterPro" id="IPR000014">
    <property type="entry name" value="PAS"/>
</dbReference>
<dbReference type="InterPro" id="IPR036890">
    <property type="entry name" value="HATPase_C_sf"/>
</dbReference>
<keyword evidence="3 4" id="KW-0597">Phosphoprotein</keyword>
<feature type="domain" description="Response regulatory" evidence="6">
    <location>
        <begin position="18"/>
        <end position="132"/>
    </location>
</feature>
<evidence type="ECO:0000313" key="8">
    <source>
        <dbReference type="EMBL" id="KJU82844.1"/>
    </source>
</evidence>
<dbReference type="Pfam" id="PF00512">
    <property type="entry name" value="HisKA"/>
    <property type="match status" value="1"/>
</dbReference>
<dbReference type="InterPro" id="IPR011006">
    <property type="entry name" value="CheY-like_superfamily"/>
</dbReference>
<dbReference type="GO" id="GO:0000155">
    <property type="term" value="F:phosphorelay sensor kinase activity"/>
    <property type="evidence" value="ECO:0007669"/>
    <property type="project" value="InterPro"/>
</dbReference>
<dbReference type="SMART" id="SM00448">
    <property type="entry name" value="REC"/>
    <property type="match status" value="1"/>
</dbReference>
<dbReference type="InterPro" id="IPR004358">
    <property type="entry name" value="Sig_transdc_His_kin-like_C"/>
</dbReference>
<dbReference type="Gene3D" id="3.40.50.2300">
    <property type="match status" value="1"/>
</dbReference>
<dbReference type="Gene3D" id="1.10.287.130">
    <property type="match status" value="1"/>
</dbReference>
<dbReference type="PANTHER" id="PTHR43547:SF2">
    <property type="entry name" value="HYBRID SIGNAL TRANSDUCTION HISTIDINE KINASE C"/>
    <property type="match status" value="1"/>
</dbReference>
<dbReference type="Pfam" id="PF00072">
    <property type="entry name" value="Response_reg"/>
    <property type="match status" value="1"/>
</dbReference>
<proteinExistence type="predicted"/>
<dbReference type="InterPro" id="IPR005467">
    <property type="entry name" value="His_kinase_dom"/>
</dbReference>
<feature type="modified residue" description="4-aspartylphosphate" evidence="4">
    <location>
        <position position="67"/>
    </location>
</feature>
<dbReference type="InterPro" id="IPR013656">
    <property type="entry name" value="PAS_4"/>
</dbReference>
<evidence type="ECO:0000256" key="2">
    <source>
        <dbReference type="ARBA" id="ARBA00012438"/>
    </source>
</evidence>
<dbReference type="InterPro" id="IPR003594">
    <property type="entry name" value="HATPase_dom"/>
</dbReference>
<dbReference type="SUPFAM" id="SSF52172">
    <property type="entry name" value="CheY-like"/>
    <property type="match status" value="1"/>
</dbReference>
<dbReference type="Gene3D" id="3.30.565.10">
    <property type="entry name" value="Histidine kinase-like ATPase, C-terminal domain"/>
    <property type="match status" value="1"/>
</dbReference>
<dbReference type="Gene3D" id="3.30.450.20">
    <property type="entry name" value="PAS domain"/>
    <property type="match status" value="1"/>
</dbReference>
<dbReference type="InterPro" id="IPR001789">
    <property type="entry name" value="Sig_transdc_resp-reg_receiver"/>
</dbReference>
<dbReference type="PROSITE" id="PS50110">
    <property type="entry name" value="RESPONSE_REGULATORY"/>
    <property type="match status" value="1"/>
</dbReference>
<dbReference type="AlphaFoldDB" id="A0A0F3GLL1"/>
<keyword evidence="8" id="KW-0418">Kinase</keyword>
<dbReference type="Pfam" id="PF08448">
    <property type="entry name" value="PAS_4"/>
    <property type="match status" value="1"/>
</dbReference>
<dbReference type="Pfam" id="PF02518">
    <property type="entry name" value="HATPase_c"/>
    <property type="match status" value="1"/>
</dbReference>
<dbReference type="PANTHER" id="PTHR43547">
    <property type="entry name" value="TWO-COMPONENT HISTIDINE KINASE"/>
    <property type="match status" value="1"/>
</dbReference>
<evidence type="ECO:0000313" key="9">
    <source>
        <dbReference type="Proteomes" id="UP000033423"/>
    </source>
</evidence>
<evidence type="ECO:0000256" key="3">
    <source>
        <dbReference type="ARBA" id="ARBA00022553"/>
    </source>
</evidence>
<evidence type="ECO:0000259" key="5">
    <source>
        <dbReference type="PROSITE" id="PS50109"/>
    </source>
</evidence>
<dbReference type="EC" id="2.7.13.3" evidence="2"/>
<comment type="catalytic activity">
    <reaction evidence="1">
        <text>ATP + protein L-histidine = ADP + protein N-phospho-L-histidine.</text>
        <dbReference type="EC" id="2.7.13.3"/>
    </reaction>
</comment>
<dbReference type="InterPro" id="IPR003661">
    <property type="entry name" value="HisK_dim/P_dom"/>
</dbReference>
<accession>A0A0F3GLL1</accession>
<keyword evidence="9" id="KW-1185">Reference proteome</keyword>